<dbReference type="PANTHER" id="PTHR21015">
    <property type="entry name" value="UDP-N-ACETYLGLUCOSAMINE--N-ACETYLMURAMYL-(PENTAPEPTIDE) PYROPHOSPHORYL-UNDECAPRENOL N-ACETYLGLUCOSAMINE TRANSFERASE 1"/>
    <property type="match status" value="1"/>
</dbReference>
<dbReference type="InterPro" id="IPR007235">
    <property type="entry name" value="Glyco_trans_28_C"/>
</dbReference>
<keyword evidence="6 10" id="KW-0573">Peptidoglycan synthesis</keyword>
<keyword evidence="7 10" id="KW-0472">Membrane</keyword>
<keyword evidence="3 10" id="KW-0328">Glycosyltransferase</keyword>
<evidence type="ECO:0000256" key="7">
    <source>
        <dbReference type="ARBA" id="ARBA00023136"/>
    </source>
</evidence>
<comment type="subcellular location">
    <subcellularLocation>
        <location evidence="10">Cell membrane</location>
        <topology evidence="10">Peripheral membrane protein</topology>
        <orientation evidence="10">Cytoplasmic side</orientation>
    </subcellularLocation>
</comment>
<comment type="pathway">
    <text evidence="10">Cell wall biogenesis; peptidoglycan biosynthesis.</text>
</comment>
<dbReference type="RefSeq" id="WP_137645371.1">
    <property type="nucleotide sequence ID" value="NZ_BAABRM010000017.1"/>
</dbReference>
<keyword evidence="14" id="KW-1185">Reference proteome</keyword>
<dbReference type="NCBIfam" id="TIGR01133">
    <property type="entry name" value="murG"/>
    <property type="match status" value="1"/>
</dbReference>
<accession>A0ABV6K258</accession>
<evidence type="ECO:0000256" key="1">
    <source>
        <dbReference type="ARBA" id="ARBA00022475"/>
    </source>
</evidence>
<comment type="similarity">
    <text evidence="10">Belongs to the glycosyltransferase 28 family. MurG subfamily.</text>
</comment>
<dbReference type="Pfam" id="PF04101">
    <property type="entry name" value="Glyco_tran_28_C"/>
    <property type="match status" value="1"/>
</dbReference>
<keyword evidence="1 10" id="KW-1003">Cell membrane</keyword>
<feature type="binding site" evidence="10">
    <location>
        <position position="295"/>
    </location>
    <ligand>
        <name>UDP-N-acetyl-alpha-D-glucosamine</name>
        <dbReference type="ChEBI" id="CHEBI:57705"/>
    </ligand>
</feature>
<evidence type="ECO:0000313" key="14">
    <source>
        <dbReference type="Proteomes" id="UP001589855"/>
    </source>
</evidence>
<name>A0ABV6K258_9LACO</name>
<keyword evidence="4 10" id="KW-0808">Transferase</keyword>
<dbReference type="CDD" id="cd03785">
    <property type="entry name" value="GT28_MurG"/>
    <property type="match status" value="1"/>
</dbReference>
<feature type="binding site" evidence="10">
    <location>
        <begin position="10"/>
        <end position="12"/>
    </location>
    <ligand>
        <name>UDP-N-acetyl-alpha-D-glucosamine</name>
        <dbReference type="ChEBI" id="CHEBI:57705"/>
    </ligand>
</feature>
<comment type="catalytic activity">
    <reaction evidence="10">
        <text>Mur2Ac(oyl-L-Ala-gamma-D-Glu-L-Lys-D-Ala-D-Ala)-di-trans,octa-cis-undecaprenyl diphosphate + UDP-N-acetyl-alpha-D-glucosamine = beta-D-GlcNAc-(1-&gt;4)-Mur2Ac(oyl-L-Ala-gamma-D-Glu-L-Lys-D-Ala-D-Ala)-di-trans,octa-cis-undecaprenyl diphosphate + UDP + H(+)</text>
        <dbReference type="Rhea" id="RHEA:23192"/>
        <dbReference type="ChEBI" id="CHEBI:15378"/>
        <dbReference type="ChEBI" id="CHEBI:57705"/>
        <dbReference type="ChEBI" id="CHEBI:58223"/>
        <dbReference type="ChEBI" id="CHEBI:60032"/>
        <dbReference type="ChEBI" id="CHEBI:60033"/>
        <dbReference type="EC" id="2.4.1.227"/>
    </reaction>
</comment>
<evidence type="ECO:0000256" key="10">
    <source>
        <dbReference type="HAMAP-Rule" id="MF_00033"/>
    </source>
</evidence>
<protein>
    <recommendedName>
        <fullName evidence="10">UDP-N-acetylglucosamine--N-acetylmuramyl-(pentapeptide) pyrophosphoryl-undecaprenol N-acetylglucosamine transferase</fullName>
        <ecNumber evidence="10">2.4.1.227</ecNumber>
    </recommendedName>
    <alternativeName>
        <fullName evidence="10">Undecaprenyl-PP-MurNAc-pentapeptide-UDPGlcNAc GlcNAc transferase</fullName>
    </alternativeName>
</protein>
<keyword evidence="5 10" id="KW-0133">Cell shape</keyword>
<proteinExistence type="inferred from homology"/>
<keyword evidence="9 10" id="KW-0961">Cell wall biogenesis/degradation</keyword>
<evidence type="ECO:0000259" key="11">
    <source>
        <dbReference type="Pfam" id="PF03033"/>
    </source>
</evidence>
<dbReference type="SUPFAM" id="SSF53756">
    <property type="entry name" value="UDP-Glycosyltransferase/glycogen phosphorylase"/>
    <property type="match status" value="1"/>
</dbReference>
<evidence type="ECO:0000256" key="3">
    <source>
        <dbReference type="ARBA" id="ARBA00022676"/>
    </source>
</evidence>
<dbReference type="EC" id="2.4.1.227" evidence="10"/>
<dbReference type="PANTHER" id="PTHR21015:SF22">
    <property type="entry name" value="GLYCOSYLTRANSFERASE"/>
    <property type="match status" value="1"/>
</dbReference>
<feature type="domain" description="Glycosyltransferase family 28 N-terminal" evidence="11">
    <location>
        <begin position="4"/>
        <end position="143"/>
    </location>
</feature>
<organism evidence="13 14">
    <name type="scientific">Lactiplantibacillus plajomi</name>
    <dbReference type="NCBI Taxonomy" id="1457217"/>
    <lineage>
        <taxon>Bacteria</taxon>
        <taxon>Bacillati</taxon>
        <taxon>Bacillota</taxon>
        <taxon>Bacilli</taxon>
        <taxon>Lactobacillales</taxon>
        <taxon>Lactobacillaceae</taxon>
        <taxon>Lactiplantibacillus</taxon>
    </lineage>
</organism>
<keyword evidence="2 10" id="KW-0132">Cell division</keyword>
<feature type="binding site" evidence="10">
    <location>
        <position position="124"/>
    </location>
    <ligand>
        <name>UDP-N-acetyl-alpha-D-glucosamine</name>
        <dbReference type="ChEBI" id="CHEBI:57705"/>
    </ligand>
</feature>
<evidence type="ECO:0000256" key="2">
    <source>
        <dbReference type="ARBA" id="ARBA00022618"/>
    </source>
</evidence>
<dbReference type="HAMAP" id="MF_00033">
    <property type="entry name" value="MurG"/>
    <property type="match status" value="1"/>
</dbReference>
<dbReference type="Gene3D" id="3.40.50.2000">
    <property type="entry name" value="Glycogen Phosphorylase B"/>
    <property type="match status" value="2"/>
</dbReference>
<dbReference type="InterPro" id="IPR004276">
    <property type="entry name" value="GlycoTrans_28_N"/>
</dbReference>
<reference evidence="13 14" key="1">
    <citation type="submission" date="2024-09" db="EMBL/GenBank/DDBJ databases">
        <authorList>
            <person name="Sun Q."/>
            <person name="Mori K."/>
        </authorList>
    </citation>
    <scope>NUCLEOTIDE SEQUENCE [LARGE SCALE GENOMIC DNA]</scope>
    <source>
        <strain evidence="13 14">TBRC 4575</strain>
    </source>
</reference>
<evidence type="ECO:0000259" key="12">
    <source>
        <dbReference type="Pfam" id="PF04101"/>
    </source>
</evidence>
<evidence type="ECO:0000256" key="9">
    <source>
        <dbReference type="ARBA" id="ARBA00023316"/>
    </source>
</evidence>
<evidence type="ECO:0000313" key="13">
    <source>
        <dbReference type="EMBL" id="MFC0423139.1"/>
    </source>
</evidence>
<comment type="caution">
    <text evidence="10">Lacks conserved residue(s) required for the propagation of feature annotation.</text>
</comment>
<gene>
    <name evidence="10 13" type="primary">murG</name>
    <name evidence="13" type="ORF">ACFFGS_03210</name>
</gene>
<keyword evidence="8 10" id="KW-0131">Cell cycle</keyword>
<evidence type="ECO:0000256" key="4">
    <source>
        <dbReference type="ARBA" id="ARBA00022679"/>
    </source>
</evidence>
<dbReference type="Pfam" id="PF03033">
    <property type="entry name" value="Glyco_transf_28"/>
    <property type="match status" value="1"/>
</dbReference>
<dbReference type="GO" id="GO:0016757">
    <property type="term" value="F:glycosyltransferase activity"/>
    <property type="evidence" value="ECO:0007669"/>
    <property type="project" value="UniProtKB-KW"/>
</dbReference>
<dbReference type="InterPro" id="IPR006009">
    <property type="entry name" value="GlcNAc_MurG"/>
</dbReference>
<feature type="domain" description="Glycosyl transferase family 28 C-terminal" evidence="12">
    <location>
        <begin position="188"/>
        <end position="354"/>
    </location>
</feature>
<comment type="caution">
    <text evidence="13">The sequence shown here is derived from an EMBL/GenBank/DDBJ whole genome shotgun (WGS) entry which is preliminary data.</text>
</comment>
<dbReference type="Proteomes" id="UP001589855">
    <property type="component" value="Unassembled WGS sequence"/>
</dbReference>
<evidence type="ECO:0000256" key="6">
    <source>
        <dbReference type="ARBA" id="ARBA00022984"/>
    </source>
</evidence>
<dbReference type="EMBL" id="JBHLUK010000016">
    <property type="protein sequence ID" value="MFC0423139.1"/>
    <property type="molecule type" value="Genomic_DNA"/>
</dbReference>
<evidence type="ECO:0000256" key="5">
    <source>
        <dbReference type="ARBA" id="ARBA00022960"/>
    </source>
</evidence>
<evidence type="ECO:0000256" key="8">
    <source>
        <dbReference type="ARBA" id="ARBA00023306"/>
    </source>
</evidence>
<comment type="function">
    <text evidence="10">Cell wall formation. Catalyzes the transfer of a GlcNAc subunit on undecaprenyl-pyrophosphoryl-MurNAc-pentapeptide (lipid intermediate I) to form undecaprenyl-pyrophosphoryl-MurNAc-(pentapeptide)GlcNAc (lipid intermediate II).</text>
</comment>
<feature type="binding site" evidence="10">
    <location>
        <position position="250"/>
    </location>
    <ligand>
        <name>UDP-N-acetyl-alpha-D-glucosamine</name>
        <dbReference type="ChEBI" id="CHEBI:57705"/>
    </ligand>
</feature>
<sequence length="363" mass="39147">MRLMISGGGTGGHIYPALALIDALKAHDSQAEVLYVGTHRGLESRIVPERGIDFKTIKIQGFKRSLSLQNVKTVYLFLKSVGTARKYIKAFKPDVVVGTGGYVSGAVVFAASQMHIPTVIHEQNSVVGVTNKFLSRFVDKIAISFESARTQFPEKKVVMTGNPRAQQVANIQKTGALKAFGLKDDVPTALIFGGSRGAARINAATVAAIPELNRRDYQTLFVTGQVHYDKIMESLSKTALAPNVKIEPYIKNMPAILPEVAVILGRAGATSIAEITALGIPSILVPSPYVTNDHQTKNAQSLVKAGAAELITEQELTATSLLKTIDDLMASPQRRADMVKNAKRLGMPDAADQLLRVLEMVTN</sequence>
<feature type="binding site" evidence="10">
    <location>
        <position position="195"/>
    </location>
    <ligand>
        <name>UDP-N-acetyl-alpha-D-glucosamine</name>
        <dbReference type="ChEBI" id="CHEBI:57705"/>
    </ligand>
</feature>